<comment type="caution">
    <text evidence="2">The sequence shown here is derived from an EMBL/GenBank/DDBJ whole genome shotgun (WGS) entry which is preliminary data.</text>
</comment>
<dbReference type="EMBL" id="SPNV01000071">
    <property type="protein sequence ID" value="KAF5862529.1"/>
    <property type="molecule type" value="Genomic_DNA"/>
</dbReference>
<accession>A0A8H6E7N7</accession>
<feature type="region of interest" description="Disordered" evidence="1">
    <location>
        <begin position="1"/>
        <end position="23"/>
    </location>
</feature>
<reference evidence="2 3" key="1">
    <citation type="submission" date="2019-04" db="EMBL/GenBank/DDBJ databases">
        <title>Aspergillus burnettii sp. nov., novel species from soil in southeast Queensland.</title>
        <authorList>
            <person name="Gilchrist C.L.M."/>
            <person name="Pitt J.I."/>
            <person name="Lange L."/>
            <person name="Lacey H.J."/>
            <person name="Vuong D."/>
            <person name="Midgley D.J."/>
            <person name="Greenfield P."/>
            <person name="Bradbury M."/>
            <person name="Lacey E."/>
            <person name="Busk P.K."/>
            <person name="Pilgaard B."/>
            <person name="Chooi Y.H."/>
            <person name="Piggott A.M."/>
        </authorList>
    </citation>
    <scope>NUCLEOTIDE SEQUENCE [LARGE SCALE GENOMIC DNA]</scope>
    <source>
        <strain evidence="2 3">FRR 5400</strain>
    </source>
</reference>
<organism evidence="2 3">
    <name type="scientific">Petromyces alliaceus</name>
    <name type="common">Aspergillus alliaceus</name>
    <dbReference type="NCBI Taxonomy" id="209559"/>
    <lineage>
        <taxon>Eukaryota</taxon>
        <taxon>Fungi</taxon>
        <taxon>Dikarya</taxon>
        <taxon>Ascomycota</taxon>
        <taxon>Pezizomycotina</taxon>
        <taxon>Eurotiomycetes</taxon>
        <taxon>Eurotiomycetidae</taxon>
        <taxon>Eurotiales</taxon>
        <taxon>Aspergillaceae</taxon>
        <taxon>Aspergillus</taxon>
        <taxon>Aspergillus subgen. Circumdati</taxon>
    </lineage>
</organism>
<keyword evidence="3" id="KW-1185">Reference proteome</keyword>
<gene>
    <name evidence="2" type="ORF">ETB97_011526</name>
</gene>
<sequence>MRGGAGANGKAVLDGTVTASGRQPPVLTVDSQIHVGMWEKLKEIMTHGIETVKSSLATMDRLLLSASSDLGWNWRGSHLRVRTFPPTSLTR</sequence>
<evidence type="ECO:0000313" key="3">
    <source>
        <dbReference type="Proteomes" id="UP000541154"/>
    </source>
</evidence>
<evidence type="ECO:0000313" key="2">
    <source>
        <dbReference type="EMBL" id="KAF5862529.1"/>
    </source>
</evidence>
<name>A0A8H6E7N7_PETAA</name>
<evidence type="ECO:0000256" key="1">
    <source>
        <dbReference type="SAM" id="MobiDB-lite"/>
    </source>
</evidence>
<dbReference type="Proteomes" id="UP000541154">
    <property type="component" value="Unassembled WGS sequence"/>
</dbReference>
<dbReference type="AlphaFoldDB" id="A0A8H6E7N7"/>
<proteinExistence type="predicted"/>
<protein>
    <submittedName>
        <fullName evidence="2">Uncharacterized protein</fullName>
    </submittedName>
</protein>